<dbReference type="InterPro" id="IPR036388">
    <property type="entry name" value="WH-like_DNA-bd_sf"/>
</dbReference>
<feature type="transmembrane region" description="Helical" evidence="6">
    <location>
        <begin position="223"/>
        <end position="247"/>
    </location>
</feature>
<dbReference type="AlphaFoldDB" id="A0AA41R4C7"/>
<dbReference type="GO" id="GO:0005886">
    <property type="term" value="C:plasma membrane"/>
    <property type="evidence" value="ECO:0007669"/>
    <property type="project" value="UniProtKB-SubCell"/>
</dbReference>
<feature type="transmembrane region" description="Helical" evidence="6">
    <location>
        <begin position="140"/>
        <end position="158"/>
    </location>
</feature>
<keyword evidence="8" id="KW-1185">Reference proteome</keyword>
<evidence type="ECO:0000256" key="1">
    <source>
        <dbReference type="ARBA" id="ARBA00004651"/>
    </source>
</evidence>
<organism evidence="7 8">
    <name type="scientific">Desulfatitalea alkaliphila</name>
    <dbReference type="NCBI Taxonomy" id="2929485"/>
    <lineage>
        <taxon>Bacteria</taxon>
        <taxon>Pseudomonadati</taxon>
        <taxon>Thermodesulfobacteriota</taxon>
        <taxon>Desulfobacteria</taxon>
        <taxon>Desulfobacterales</taxon>
        <taxon>Desulfosarcinaceae</taxon>
        <taxon>Desulfatitalea</taxon>
    </lineage>
</organism>
<protein>
    <submittedName>
        <fullName evidence="7">YihY family inner membrane protein</fullName>
    </submittedName>
</protein>
<accession>A0AA41R4C7</accession>
<keyword evidence="3 6" id="KW-0812">Transmembrane</keyword>
<dbReference type="RefSeq" id="WP_246912045.1">
    <property type="nucleotide sequence ID" value="NZ_JALJRB010000020.1"/>
</dbReference>
<sequence>MSAPPGIDPAQPPAEEETPMADLKAAKTRLTHFLQTEIWRLSKGDLTRPRQLLLKPMRVLLLTVQGYVRDNCALRASALTFYTLLSVVPMVALAFGIAKGFGLEQRLEHQLYERLAGQEEVMEQIITFARSLLENTKGGLVAGIGVLFLFWAALKVLNHIEATLNNIWKVQSRSLVRKFTDYLTIMILSPLLMIVASSLNVYVTTRVTAITGSVSVLEVASPVIFHLLQWLPYALIWMLFILIYLVMPNTRVRFSAALIAGVVAGTLFQVLQGGYIHVQVLLSRYNAIYGSFAALPFFLIWLQLSWMILLFGAQIAYAHQHVGQYARAVDYRETSSAMQKQYGLYLLRRIIDAFAKAEPPPTAEELAEQSGLPGELVADLVERLIRAGMVSAVQLPTQDMIGYQPARDIHTITVADLLERWDREGRDSAPADPSAQEMRTVSEALAAIDREVRKTSANRLVKDL</sequence>
<dbReference type="PANTHER" id="PTHR30213">
    <property type="entry name" value="INNER MEMBRANE PROTEIN YHJD"/>
    <property type="match status" value="1"/>
</dbReference>
<proteinExistence type="predicted"/>
<dbReference type="EMBL" id="JALJRB010000020">
    <property type="protein sequence ID" value="MCJ8502089.1"/>
    <property type="molecule type" value="Genomic_DNA"/>
</dbReference>
<evidence type="ECO:0000256" key="5">
    <source>
        <dbReference type="ARBA" id="ARBA00023136"/>
    </source>
</evidence>
<evidence type="ECO:0000256" key="2">
    <source>
        <dbReference type="ARBA" id="ARBA00022475"/>
    </source>
</evidence>
<name>A0AA41R4C7_9BACT</name>
<comment type="subcellular location">
    <subcellularLocation>
        <location evidence="1">Cell membrane</location>
        <topology evidence="1">Multi-pass membrane protein</topology>
    </subcellularLocation>
</comment>
<dbReference type="InterPro" id="IPR017039">
    <property type="entry name" value="Virul_fac_BrkB"/>
</dbReference>
<evidence type="ECO:0000313" key="8">
    <source>
        <dbReference type="Proteomes" id="UP001165427"/>
    </source>
</evidence>
<keyword evidence="2" id="KW-1003">Cell membrane</keyword>
<dbReference type="NCBIfam" id="TIGR00765">
    <property type="entry name" value="yihY_not_rbn"/>
    <property type="match status" value="1"/>
</dbReference>
<reference evidence="7" key="1">
    <citation type="submission" date="2022-04" db="EMBL/GenBank/DDBJ databases">
        <title>Desulfatitalea alkaliphila sp. nov., a novel anaerobic sulfate-reducing bacterium isolated from terrestrial mud volcano, Taman Peninsula, Russia.</title>
        <authorList>
            <person name="Khomyakova M.A."/>
            <person name="Merkel A.Y."/>
            <person name="Slobodkin A.I."/>
        </authorList>
    </citation>
    <scope>NUCLEOTIDE SEQUENCE</scope>
    <source>
        <strain evidence="7">M08but</strain>
    </source>
</reference>
<feature type="transmembrane region" description="Helical" evidence="6">
    <location>
        <begin position="254"/>
        <end position="276"/>
    </location>
</feature>
<keyword evidence="5 6" id="KW-0472">Membrane</keyword>
<evidence type="ECO:0000256" key="6">
    <source>
        <dbReference type="SAM" id="Phobius"/>
    </source>
</evidence>
<evidence type="ECO:0000256" key="4">
    <source>
        <dbReference type="ARBA" id="ARBA00022989"/>
    </source>
</evidence>
<dbReference type="Gene3D" id="1.10.10.10">
    <property type="entry name" value="Winged helix-like DNA-binding domain superfamily/Winged helix DNA-binding domain"/>
    <property type="match status" value="1"/>
</dbReference>
<feature type="transmembrane region" description="Helical" evidence="6">
    <location>
        <begin position="179"/>
        <end position="203"/>
    </location>
</feature>
<gene>
    <name evidence="7" type="ORF">MRX98_16010</name>
</gene>
<comment type="caution">
    <text evidence="7">The sequence shown here is derived from an EMBL/GenBank/DDBJ whole genome shotgun (WGS) entry which is preliminary data.</text>
</comment>
<evidence type="ECO:0000256" key="3">
    <source>
        <dbReference type="ARBA" id="ARBA00022692"/>
    </source>
</evidence>
<dbReference type="PANTHER" id="PTHR30213:SF0">
    <property type="entry name" value="UPF0761 MEMBRANE PROTEIN YIHY"/>
    <property type="match status" value="1"/>
</dbReference>
<feature type="transmembrane region" description="Helical" evidence="6">
    <location>
        <begin position="288"/>
        <end position="311"/>
    </location>
</feature>
<feature type="transmembrane region" description="Helical" evidence="6">
    <location>
        <begin position="79"/>
        <end position="98"/>
    </location>
</feature>
<evidence type="ECO:0000313" key="7">
    <source>
        <dbReference type="EMBL" id="MCJ8502089.1"/>
    </source>
</evidence>
<dbReference type="Pfam" id="PF03631">
    <property type="entry name" value="Virul_fac_BrkB"/>
    <property type="match status" value="1"/>
</dbReference>
<keyword evidence="4 6" id="KW-1133">Transmembrane helix</keyword>
<dbReference type="Proteomes" id="UP001165427">
    <property type="component" value="Unassembled WGS sequence"/>
</dbReference>